<dbReference type="Proteomes" id="UP000199545">
    <property type="component" value="Unassembled WGS sequence"/>
</dbReference>
<feature type="repeat" description="TPR" evidence="6">
    <location>
        <begin position="119"/>
        <end position="152"/>
    </location>
</feature>
<dbReference type="AlphaFoldDB" id="A0A1I3UG70"/>
<dbReference type="PANTHER" id="PTHR46630:SF1">
    <property type="entry name" value="TETRATRICOPEPTIDE REPEAT PROTEIN 29"/>
    <property type="match status" value="1"/>
</dbReference>
<protein>
    <submittedName>
        <fullName evidence="8">Tetratricopeptide repeat-containing protein</fullName>
    </submittedName>
</protein>
<dbReference type="GO" id="GO:0005737">
    <property type="term" value="C:cytoplasm"/>
    <property type="evidence" value="ECO:0007669"/>
    <property type="project" value="UniProtKB-SubCell"/>
</dbReference>
<name>A0A1I3UG70_9BACL</name>
<reference evidence="8 9" key="1">
    <citation type="submission" date="2016-10" db="EMBL/GenBank/DDBJ databases">
        <authorList>
            <person name="de Groot N.N."/>
        </authorList>
    </citation>
    <scope>NUCLEOTIDE SEQUENCE [LARGE SCALE GENOMIC DNA]</scope>
    <source>
        <strain evidence="8 9">DSM 44778</strain>
    </source>
</reference>
<keyword evidence="3" id="KW-0677">Repeat</keyword>
<organism evidence="8 9">
    <name type="scientific">Thermoflavimicrobium dichotomicum</name>
    <dbReference type="NCBI Taxonomy" id="46223"/>
    <lineage>
        <taxon>Bacteria</taxon>
        <taxon>Bacillati</taxon>
        <taxon>Bacillota</taxon>
        <taxon>Bacilli</taxon>
        <taxon>Bacillales</taxon>
        <taxon>Thermoactinomycetaceae</taxon>
        <taxon>Thermoflavimicrobium</taxon>
    </lineage>
</organism>
<keyword evidence="4 6" id="KW-0802">TPR repeat</keyword>
<accession>A0A1I3UG70</accession>
<keyword evidence="2" id="KW-0963">Cytoplasm</keyword>
<evidence type="ECO:0000256" key="4">
    <source>
        <dbReference type="ARBA" id="ARBA00022803"/>
    </source>
</evidence>
<dbReference type="STRING" id="46223.SAMN05421852_1257"/>
<dbReference type="EMBL" id="FORR01000025">
    <property type="protein sequence ID" value="SFJ82498.1"/>
    <property type="molecule type" value="Genomic_DNA"/>
</dbReference>
<evidence type="ECO:0000313" key="9">
    <source>
        <dbReference type="Proteomes" id="UP000199545"/>
    </source>
</evidence>
<evidence type="ECO:0000256" key="5">
    <source>
        <dbReference type="ARBA" id="ARBA00038253"/>
    </source>
</evidence>
<dbReference type="Pfam" id="PF13181">
    <property type="entry name" value="TPR_8"/>
    <property type="match status" value="1"/>
</dbReference>
<dbReference type="RefSeq" id="WP_093231501.1">
    <property type="nucleotide sequence ID" value="NZ_FORR01000025.1"/>
</dbReference>
<dbReference type="SUPFAM" id="SSF47413">
    <property type="entry name" value="lambda repressor-like DNA-binding domains"/>
    <property type="match status" value="1"/>
</dbReference>
<dbReference type="Pfam" id="PF13424">
    <property type="entry name" value="TPR_12"/>
    <property type="match status" value="1"/>
</dbReference>
<dbReference type="SMART" id="SM00028">
    <property type="entry name" value="TPR"/>
    <property type="match status" value="6"/>
</dbReference>
<dbReference type="Pfam" id="PF01381">
    <property type="entry name" value="HTH_3"/>
    <property type="match status" value="1"/>
</dbReference>
<dbReference type="CDD" id="cd00093">
    <property type="entry name" value="HTH_XRE"/>
    <property type="match status" value="1"/>
</dbReference>
<dbReference type="PROSITE" id="PS50943">
    <property type="entry name" value="HTH_CROC1"/>
    <property type="match status" value="1"/>
</dbReference>
<dbReference type="InterPro" id="IPR051476">
    <property type="entry name" value="Bac_ResReg_Asp_Phosphatase"/>
</dbReference>
<dbReference type="PANTHER" id="PTHR46630">
    <property type="entry name" value="TETRATRICOPEPTIDE REPEAT PROTEIN 29"/>
    <property type="match status" value="1"/>
</dbReference>
<dbReference type="SUPFAM" id="SSF48452">
    <property type="entry name" value="TPR-like"/>
    <property type="match status" value="2"/>
</dbReference>
<dbReference type="GO" id="GO:0003677">
    <property type="term" value="F:DNA binding"/>
    <property type="evidence" value="ECO:0007669"/>
    <property type="project" value="InterPro"/>
</dbReference>
<comment type="similarity">
    <text evidence="5">Belongs to the Rap family.</text>
</comment>
<evidence type="ECO:0000256" key="3">
    <source>
        <dbReference type="ARBA" id="ARBA00022737"/>
    </source>
</evidence>
<dbReference type="OrthoDB" id="3035529at2"/>
<keyword evidence="9" id="KW-1185">Reference proteome</keyword>
<feature type="domain" description="HTH cro/C1-type" evidence="7">
    <location>
        <begin position="15"/>
        <end position="68"/>
    </location>
</feature>
<comment type="subcellular location">
    <subcellularLocation>
        <location evidence="1">Cytoplasm</location>
    </subcellularLocation>
</comment>
<gene>
    <name evidence="8" type="ORF">SAMN05421852_1257</name>
</gene>
<sequence>MLELKKNITKFGDILRKYRKKRGYRSNELVDKGLSRSAISRIERGDPSVSPKKIERYLSKLGLTIEDIKNLKSEVEVRQEEIKLELFSINSSIDHAGPNQTLREIRRLDLSDYSKKALAEISYYKGKCYFLKKNYPKAVKHLLQAIEESEEDQHLHLLRAMSYCYLGMIHYYQDDLKSALEYNEQGLDAIGDSDDESKELKFMLIANKAIYLEKLEKNDEALSLLQYLWRNKGEIETLKTRLHIYELKSKIYLKFKEYKKAENYAKAGIKIAQLNKEHSRAFDLWSILGNIYFEMEKLNFAERCFLTALQMEGNVQPKSLLINTYTQLGKLYMQLKKYSLSREALNKAIELGKGSKNNLDIMKTLMTLGKLEMQTNNKFKAIEYLEDSLLIAEQHEELIETQREIVHLLAKCCYKNEQKKFVMYMEKRIKLDEILSKMKEEEIQSCLKNAYRLS</sequence>
<dbReference type="InterPro" id="IPR001387">
    <property type="entry name" value="Cro/C1-type_HTH"/>
</dbReference>
<evidence type="ECO:0000313" key="8">
    <source>
        <dbReference type="EMBL" id="SFJ82498.1"/>
    </source>
</evidence>
<feature type="repeat" description="TPR" evidence="6">
    <location>
        <begin position="322"/>
        <end position="355"/>
    </location>
</feature>
<dbReference type="InterPro" id="IPR011990">
    <property type="entry name" value="TPR-like_helical_dom_sf"/>
</dbReference>
<dbReference type="InterPro" id="IPR010982">
    <property type="entry name" value="Lambda_DNA-bd_dom_sf"/>
</dbReference>
<dbReference type="PROSITE" id="PS50005">
    <property type="entry name" value="TPR"/>
    <property type="match status" value="2"/>
</dbReference>
<dbReference type="SMART" id="SM00530">
    <property type="entry name" value="HTH_XRE"/>
    <property type="match status" value="1"/>
</dbReference>
<dbReference type="Gene3D" id="1.25.40.10">
    <property type="entry name" value="Tetratricopeptide repeat domain"/>
    <property type="match status" value="2"/>
</dbReference>
<evidence type="ECO:0000256" key="6">
    <source>
        <dbReference type="PROSITE-ProRule" id="PRU00339"/>
    </source>
</evidence>
<evidence type="ECO:0000256" key="1">
    <source>
        <dbReference type="ARBA" id="ARBA00004496"/>
    </source>
</evidence>
<evidence type="ECO:0000259" key="7">
    <source>
        <dbReference type="PROSITE" id="PS50943"/>
    </source>
</evidence>
<dbReference type="Gene3D" id="1.10.260.40">
    <property type="entry name" value="lambda repressor-like DNA-binding domains"/>
    <property type="match status" value="1"/>
</dbReference>
<dbReference type="InterPro" id="IPR019734">
    <property type="entry name" value="TPR_rpt"/>
</dbReference>
<evidence type="ECO:0000256" key="2">
    <source>
        <dbReference type="ARBA" id="ARBA00022490"/>
    </source>
</evidence>
<proteinExistence type="inferred from homology"/>